<evidence type="ECO:0000313" key="8">
    <source>
        <dbReference type="Proteomes" id="UP000000787"/>
    </source>
</evidence>
<keyword evidence="2 7" id="KW-0560">Oxidoreductase</keyword>
<dbReference type="HOGENOM" id="CLU_020639_0_0_0"/>
<comment type="cofactor">
    <cofactor evidence="1">
        <name>FMN</name>
        <dbReference type="ChEBI" id="CHEBI:58210"/>
    </cofactor>
</comment>
<feature type="binding site" evidence="5">
    <location>
        <begin position="287"/>
        <end position="291"/>
    </location>
    <ligand>
        <name>FMN</name>
        <dbReference type="ChEBI" id="CHEBI:58210"/>
    </ligand>
</feature>
<organism evidence="7 8">
    <name type="scientific">Herpetosiphon aurantiacus (strain ATCC 23779 / DSM 785 / 114-95)</name>
    <dbReference type="NCBI Taxonomy" id="316274"/>
    <lineage>
        <taxon>Bacteria</taxon>
        <taxon>Bacillati</taxon>
        <taxon>Chloroflexota</taxon>
        <taxon>Chloroflexia</taxon>
        <taxon>Herpetosiphonales</taxon>
        <taxon>Herpetosiphonaceae</taxon>
        <taxon>Herpetosiphon</taxon>
    </lineage>
</organism>
<feature type="binding site" evidence="5">
    <location>
        <position position="259"/>
    </location>
    <ligand>
        <name>glyoxylate</name>
        <dbReference type="ChEBI" id="CHEBI:36655"/>
    </ligand>
</feature>
<dbReference type="InParanoid" id="A9AUI7"/>
<feature type="binding site" evidence="5">
    <location>
        <position position="24"/>
    </location>
    <ligand>
        <name>glyoxylate</name>
        <dbReference type="ChEBI" id="CHEBI:36655"/>
    </ligand>
</feature>
<proteinExistence type="inferred from homology"/>
<dbReference type="PIRSF" id="PIRSF000138">
    <property type="entry name" value="Al-hdrx_acd_dh"/>
    <property type="match status" value="1"/>
</dbReference>
<dbReference type="CDD" id="cd02809">
    <property type="entry name" value="alpha_hydroxyacid_oxid_FMN"/>
    <property type="match status" value="1"/>
</dbReference>
<dbReference type="Proteomes" id="UP000000787">
    <property type="component" value="Chromosome"/>
</dbReference>
<dbReference type="InterPro" id="IPR037396">
    <property type="entry name" value="FMN_HAD"/>
</dbReference>
<dbReference type="Pfam" id="PF01070">
    <property type="entry name" value="FMN_dh"/>
    <property type="match status" value="1"/>
</dbReference>
<feature type="binding site" evidence="5">
    <location>
        <position position="106"/>
    </location>
    <ligand>
        <name>FMN</name>
        <dbReference type="ChEBI" id="CHEBI:58210"/>
    </ligand>
</feature>
<evidence type="ECO:0000256" key="3">
    <source>
        <dbReference type="ARBA" id="ARBA00024042"/>
    </source>
</evidence>
<feature type="binding site" evidence="5">
    <location>
        <position position="164"/>
    </location>
    <ligand>
        <name>glyoxylate</name>
        <dbReference type="ChEBI" id="CHEBI:36655"/>
    </ligand>
</feature>
<keyword evidence="8" id="KW-1185">Reference proteome</keyword>
<protein>
    <submittedName>
        <fullName evidence="7">(S)-2-hydroxy-acid oxidase</fullName>
        <ecNumber evidence="7">1.1.3.15</ecNumber>
    </submittedName>
</protein>
<feature type="binding site" evidence="5">
    <location>
        <position position="232"/>
    </location>
    <ligand>
        <name>FMN</name>
        <dbReference type="ChEBI" id="CHEBI:58210"/>
    </ligand>
</feature>
<evidence type="ECO:0000256" key="2">
    <source>
        <dbReference type="ARBA" id="ARBA00023002"/>
    </source>
</evidence>
<dbReference type="Gene3D" id="3.20.20.70">
    <property type="entry name" value="Aldolase class I"/>
    <property type="match status" value="1"/>
</dbReference>
<comment type="similarity">
    <text evidence="3">Belongs to the FMN-dependent alpha-hydroxy acid dehydrogenase family.</text>
</comment>
<accession>A9AUI7</accession>
<feature type="binding site" evidence="5">
    <location>
        <position position="256"/>
    </location>
    <ligand>
        <name>glyoxylate</name>
        <dbReference type="ChEBI" id="CHEBI:36655"/>
    </ligand>
</feature>
<dbReference type="PANTHER" id="PTHR10578">
    <property type="entry name" value="S -2-HYDROXY-ACID OXIDASE-RELATED"/>
    <property type="match status" value="1"/>
</dbReference>
<dbReference type="GO" id="GO:0005737">
    <property type="term" value="C:cytoplasm"/>
    <property type="evidence" value="ECO:0007669"/>
    <property type="project" value="UniProtKB-ARBA"/>
</dbReference>
<dbReference type="PROSITE" id="PS00557">
    <property type="entry name" value="FMN_HYDROXY_ACID_DH_1"/>
    <property type="match status" value="1"/>
</dbReference>
<dbReference type="GO" id="GO:0010181">
    <property type="term" value="F:FMN binding"/>
    <property type="evidence" value="ECO:0007669"/>
    <property type="project" value="InterPro"/>
</dbReference>
<dbReference type="InterPro" id="IPR008259">
    <property type="entry name" value="FMN_hydac_DH_AS"/>
</dbReference>
<dbReference type="PROSITE" id="PS51349">
    <property type="entry name" value="FMN_HYDROXY_ACID_DH_2"/>
    <property type="match status" value="1"/>
</dbReference>
<dbReference type="EC" id="1.1.3.15" evidence="7"/>
<dbReference type="KEGG" id="hau:Haur_1871"/>
<dbReference type="AlphaFoldDB" id="A9AUI7"/>
<keyword evidence="5" id="KW-0285">Flavoprotein</keyword>
<dbReference type="PANTHER" id="PTHR10578:SF149">
    <property type="entry name" value="2-HYDROXYACID OXIDASE 2"/>
    <property type="match status" value="1"/>
</dbReference>
<keyword evidence="5" id="KW-0288">FMN</keyword>
<feature type="binding site" evidence="5">
    <location>
        <position position="127"/>
    </location>
    <ligand>
        <name>FMN</name>
        <dbReference type="ChEBI" id="CHEBI:58210"/>
    </ligand>
</feature>
<evidence type="ECO:0000259" key="6">
    <source>
        <dbReference type="PROSITE" id="PS51349"/>
    </source>
</evidence>
<feature type="binding site" evidence="5">
    <location>
        <begin position="77"/>
        <end position="79"/>
    </location>
    <ligand>
        <name>FMN</name>
        <dbReference type="ChEBI" id="CHEBI:58210"/>
    </ligand>
</feature>
<feature type="binding site" evidence="5">
    <location>
        <position position="155"/>
    </location>
    <ligand>
        <name>FMN</name>
        <dbReference type="ChEBI" id="CHEBI:58210"/>
    </ligand>
</feature>
<feature type="binding site" evidence="5">
    <location>
        <begin position="310"/>
        <end position="311"/>
    </location>
    <ligand>
        <name>FMN</name>
        <dbReference type="ChEBI" id="CHEBI:58210"/>
    </ligand>
</feature>
<dbReference type="EMBL" id="CP000875">
    <property type="protein sequence ID" value="ABX04514.1"/>
    <property type="molecule type" value="Genomic_DNA"/>
</dbReference>
<evidence type="ECO:0000256" key="1">
    <source>
        <dbReference type="ARBA" id="ARBA00001917"/>
    </source>
</evidence>
<evidence type="ECO:0000256" key="4">
    <source>
        <dbReference type="PIRSR" id="PIRSR000138-1"/>
    </source>
</evidence>
<gene>
    <name evidence="7" type="ordered locus">Haur_1871</name>
</gene>
<dbReference type="SUPFAM" id="SSF51395">
    <property type="entry name" value="FMN-linked oxidoreductases"/>
    <property type="match status" value="1"/>
</dbReference>
<name>A9AUI7_HERA2</name>
<dbReference type="eggNOG" id="COG1304">
    <property type="taxonomic scope" value="Bacteria"/>
</dbReference>
<feature type="binding site" evidence="5">
    <location>
        <position position="129"/>
    </location>
    <ligand>
        <name>glyoxylate</name>
        <dbReference type="ChEBI" id="CHEBI:36655"/>
    </ligand>
</feature>
<dbReference type="FunFam" id="3.20.20.70:FF:000056">
    <property type="entry name" value="hydroxyacid oxidase 2"/>
    <property type="match status" value="1"/>
</dbReference>
<dbReference type="InterPro" id="IPR000262">
    <property type="entry name" value="FMN-dep_DH"/>
</dbReference>
<reference evidence="7 8" key="1">
    <citation type="journal article" date="2011" name="Stand. Genomic Sci.">
        <title>Complete genome sequence of the filamentous gliding predatory bacterium Herpetosiphon aurantiacus type strain (114-95(T)).</title>
        <authorList>
            <person name="Kiss H."/>
            <person name="Nett M."/>
            <person name="Domin N."/>
            <person name="Martin K."/>
            <person name="Maresca J.A."/>
            <person name="Copeland A."/>
            <person name="Lapidus A."/>
            <person name="Lucas S."/>
            <person name="Berry K.W."/>
            <person name="Glavina Del Rio T."/>
            <person name="Dalin E."/>
            <person name="Tice H."/>
            <person name="Pitluck S."/>
            <person name="Richardson P."/>
            <person name="Bruce D."/>
            <person name="Goodwin L."/>
            <person name="Han C."/>
            <person name="Detter J.C."/>
            <person name="Schmutz J."/>
            <person name="Brettin T."/>
            <person name="Land M."/>
            <person name="Hauser L."/>
            <person name="Kyrpides N.C."/>
            <person name="Ivanova N."/>
            <person name="Goker M."/>
            <person name="Woyke T."/>
            <person name="Klenk H.P."/>
            <person name="Bryant D.A."/>
        </authorList>
    </citation>
    <scope>NUCLEOTIDE SEQUENCE [LARGE SCALE GENOMIC DNA]</scope>
    <source>
        <strain evidence="8">ATCC 23779 / DSM 785 / 114-95</strain>
    </source>
</reference>
<feature type="binding site" evidence="5">
    <location>
        <position position="254"/>
    </location>
    <ligand>
        <name>FMN</name>
        <dbReference type="ChEBI" id="CHEBI:58210"/>
    </ligand>
</feature>
<evidence type="ECO:0000313" key="7">
    <source>
        <dbReference type="EMBL" id="ABX04514.1"/>
    </source>
</evidence>
<dbReference type="GO" id="GO:0003973">
    <property type="term" value="F:(S)-2-hydroxy-acid oxidase activity"/>
    <property type="evidence" value="ECO:0007669"/>
    <property type="project" value="UniProtKB-EC"/>
</dbReference>
<dbReference type="InterPro" id="IPR012133">
    <property type="entry name" value="Alpha-hydoxy_acid_DH_FMN"/>
</dbReference>
<dbReference type="BioCyc" id="HAUR316274:GHYA-1900-MONOMER"/>
<sequence length="358" mass="38599">MPPINLMDYQPLAKQLIDRSAWDYIQGGSDDEITLQANQAAYTKLKLRPRVLVDVSQCTLETSVLGQTIAMPIGIAPMGCQGLVHAEGECAMARAAEAAQTVMIASAMANYSLEAIAQAANGPLWFQLYVYRERQITEALVRRVEAAGYQALVLTVDVPFLGRRERDLRNGFALPQHLHFANFAPTDAAGQHQQTLGASGIATHAAGRFDAALTWEAIDWLRSLTRLPIVLKGILSAEDAQLAVQHGVDGLIVSNHGGRQLDTVAATIECLPAIVDAVGSTCEVYLDGGIRRGTDVLKALALGAKMVFVGRPLLWGLAVDGQQGAHHVLELLRSEYSLALGLIGCPHSHQLNRHYISS</sequence>
<dbReference type="InterPro" id="IPR013785">
    <property type="entry name" value="Aldolase_TIM"/>
</dbReference>
<feature type="domain" description="FMN hydroxy acid dehydrogenase" evidence="6">
    <location>
        <begin position="1"/>
        <end position="358"/>
    </location>
</feature>
<dbReference type="STRING" id="316274.Haur_1871"/>
<feature type="active site" description="Proton acceptor" evidence="4">
    <location>
        <position position="256"/>
    </location>
</feature>
<evidence type="ECO:0000256" key="5">
    <source>
        <dbReference type="PIRSR" id="PIRSR000138-2"/>
    </source>
</evidence>